<feature type="transmembrane region" description="Helical" evidence="6">
    <location>
        <begin position="59"/>
        <end position="79"/>
    </location>
</feature>
<dbReference type="InterPro" id="IPR036259">
    <property type="entry name" value="MFS_trans_sf"/>
</dbReference>
<feature type="transmembrane region" description="Helical" evidence="6">
    <location>
        <begin position="18"/>
        <end position="39"/>
    </location>
</feature>
<evidence type="ECO:0000259" key="7">
    <source>
        <dbReference type="PROSITE" id="PS50850"/>
    </source>
</evidence>
<feature type="transmembrane region" description="Helical" evidence="6">
    <location>
        <begin position="363"/>
        <end position="384"/>
    </location>
</feature>
<dbReference type="InterPro" id="IPR052983">
    <property type="entry name" value="MFS_Riboflavin_Transporter"/>
</dbReference>
<evidence type="ECO:0000313" key="9">
    <source>
        <dbReference type="Proteomes" id="UP000277424"/>
    </source>
</evidence>
<dbReference type="InterPro" id="IPR011701">
    <property type="entry name" value="MFS"/>
</dbReference>
<evidence type="ECO:0000256" key="2">
    <source>
        <dbReference type="ARBA" id="ARBA00022448"/>
    </source>
</evidence>
<keyword evidence="3 6" id="KW-0812">Transmembrane</keyword>
<protein>
    <submittedName>
        <fullName evidence="8">Sugar phosphate permease</fullName>
    </submittedName>
</protein>
<dbReference type="GO" id="GO:0016020">
    <property type="term" value="C:membrane"/>
    <property type="evidence" value="ECO:0007669"/>
    <property type="project" value="UniProtKB-SubCell"/>
</dbReference>
<evidence type="ECO:0000256" key="1">
    <source>
        <dbReference type="ARBA" id="ARBA00004141"/>
    </source>
</evidence>
<dbReference type="OrthoDB" id="7200137at2"/>
<feature type="transmembrane region" description="Helical" evidence="6">
    <location>
        <begin position="235"/>
        <end position="261"/>
    </location>
</feature>
<sequence>MTAPAKPSSAAGLDRQGWILVLTLASAQLVSWGSLFYSFSLFVVPMEQDLGWSRASINGALSIGLLVSGLTALPVGIAIDRGRARLVMTIGSLLGAAVLAIWAVTDSIFVFYAIWALMGMALASTLYEPAFAVLAVRLGTRYRSGITAMTLIGGLASTAFIPLTQLMIELWGWREALVGLALWNLLFCATIHLVVLRDPARKAARQKDVAEAAPAAKPAGAGKALMRQLMALPRFWALLMAFVLYSALIAALLFHLVPMMIGRGLPMAAIIGAMSVIGPMQVAGRIVLMSLGGRMSSAVAGRVVFSLMVLAMALLWLVPTTAALAIGFCALYGAANGVMTIVRATIVPELLTSEAYATVNGAMYMPATVAKAIAPFVAALLWEWSGGYDLVLMVLVVLAALSAVAFWLAGTSARAAE</sequence>
<dbReference type="AlphaFoldDB" id="A0A420WAW3"/>
<name>A0A420WAW3_9PROT</name>
<feature type="transmembrane region" description="Helical" evidence="6">
    <location>
        <begin position="110"/>
        <end position="134"/>
    </location>
</feature>
<dbReference type="EMBL" id="RBIG01000004">
    <property type="protein sequence ID" value="RKQ68159.1"/>
    <property type="molecule type" value="Genomic_DNA"/>
</dbReference>
<feature type="transmembrane region" description="Helical" evidence="6">
    <location>
        <begin position="176"/>
        <end position="196"/>
    </location>
</feature>
<evidence type="ECO:0000256" key="3">
    <source>
        <dbReference type="ARBA" id="ARBA00022692"/>
    </source>
</evidence>
<dbReference type="InterPro" id="IPR020846">
    <property type="entry name" value="MFS_dom"/>
</dbReference>
<feature type="transmembrane region" description="Helical" evidence="6">
    <location>
        <begin position="267"/>
        <end position="287"/>
    </location>
</feature>
<dbReference type="Gene3D" id="1.20.1250.20">
    <property type="entry name" value="MFS general substrate transporter like domains"/>
    <property type="match status" value="1"/>
</dbReference>
<feature type="transmembrane region" description="Helical" evidence="6">
    <location>
        <begin position="324"/>
        <end position="342"/>
    </location>
</feature>
<dbReference type="Proteomes" id="UP000277424">
    <property type="component" value="Unassembled WGS sequence"/>
</dbReference>
<dbReference type="SUPFAM" id="SSF103473">
    <property type="entry name" value="MFS general substrate transporter"/>
    <property type="match status" value="1"/>
</dbReference>
<keyword evidence="2" id="KW-0813">Transport</keyword>
<feature type="domain" description="Major facilitator superfamily (MFS) profile" evidence="7">
    <location>
        <begin position="19"/>
        <end position="414"/>
    </location>
</feature>
<dbReference type="RefSeq" id="WP_121221955.1">
    <property type="nucleotide sequence ID" value="NZ_RBIG01000004.1"/>
</dbReference>
<comment type="subcellular location">
    <subcellularLocation>
        <location evidence="1">Membrane</location>
        <topology evidence="1">Multi-pass membrane protein</topology>
    </subcellularLocation>
</comment>
<keyword evidence="4 6" id="KW-1133">Transmembrane helix</keyword>
<evidence type="ECO:0000256" key="4">
    <source>
        <dbReference type="ARBA" id="ARBA00022989"/>
    </source>
</evidence>
<feature type="transmembrane region" description="Helical" evidence="6">
    <location>
        <begin position="146"/>
        <end position="164"/>
    </location>
</feature>
<reference evidence="8 9" key="1">
    <citation type="submission" date="2018-10" db="EMBL/GenBank/DDBJ databases">
        <title>Comparative analysis of microorganisms from saline springs in Andes Mountain Range, Colombia.</title>
        <authorList>
            <person name="Rubin E."/>
        </authorList>
    </citation>
    <scope>NUCLEOTIDE SEQUENCE [LARGE SCALE GENOMIC DNA]</scope>
    <source>
        <strain evidence="8 9">USBA 36</strain>
    </source>
</reference>
<gene>
    <name evidence="8" type="ORF">BCL74_3478</name>
</gene>
<organism evidence="8 9">
    <name type="scientific">Oceanibaculum indicum</name>
    <dbReference type="NCBI Taxonomy" id="526216"/>
    <lineage>
        <taxon>Bacteria</taxon>
        <taxon>Pseudomonadati</taxon>
        <taxon>Pseudomonadota</taxon>
        <taxon>Alphaproteobacteria</taxon>
        <taxon>Rhodospirillales</taxon>
        <taxon>Oceanibaculaceae</taxon>
        <taxon>Oceanibaculum</taxon>
    </lineage>
</organism>
<dbReference type="PANTHER" id="PTHR43385:SF1">
    <property type="entry name" value="RIBOFLAVIN TRANSPORTER RIBJ"/>
    <property type="match status" value="1"/>
</dbReference>
<dbReference type="PANTHER" id="PTHR43385">
    <property type="entry name" value="RIBOFLAVIN TRANSPORTER RIBJ"/>
    <property type="match status" value="1"/>
</dbReference>
<dbReference type="GO" id="GO:0022857">
    <property type="term" value="F:transmembrane transporter activity"/>
    <property type="evidence" value="ECO:0007669"/>
    <property type="project" value="InterPro"/>
</dbReference>
<dbReference type="Pfam" id="PF07690">
    <property type="entry name" value="MFS_1"/>
    <property type="match status" value="1"/>
</dbReference>
<comment type="caution">
    <text evidence="8">The sequence shown here is derived from an EMBL/GenBank/DDBJ whole genome shotgun (WGS) entry which is preliminary data.</text>
</comment>
<feature type="transmembrane region" description="Helical" evidence="6">
    <location>
        <begin position="390"/>
        <end position="409"/>
    </location>
</feature>
<evidence type="ECO:0000313" key="8">
    <source>
        <dbReference type="EMBL" id="RKQ68159.1"/>
    </source>
</evidence>
<evidence type="ECO:0000256" key="6">
    <source>
        <dbReference type="SAM" id="Phobius"/>
    </source>
</evidence>
<dbReference type="PROSITE" id="PS50850">
    <property type="entry name" value="MFS"/>
    <property type="match status" value="1"/>
</dbReference>
<evidence type="ECO:0000256" key="5">
    <source>
        <dbReference type="ARBA" id="ARBA00023136"/>
    </source>
</evidence>
<accession>A0A420WAW3</accession>
<feature type="transmembrane region" description="Helical" evidence="6">
    <location>
        <begin position="299"/>
        <end position="318"/>
    </location>
</feature>
<feature type="transmembrane region" description="Helical" evidence="6">
    <location>
        <begin position="86"/>
        <end position="104"/>
    </location>
</feature>
<keyword evidence="5 6" id="KW-0472">Membrane</keyword>
<proteinExistence type="predicted"/>